<evidence type="ECO:0000256" key="3">
    <source>
        <dbReference type="ARBA" id="ARBA00022989"/>
    </source>
</evidence>
<name>A0ABD6B0Y0_9EURY</name>
<feature type="transmembrane region" description="Helical" evidence="5">
    <location>
        <begin position="23"/>
        <end position="45"/>
    </location>
</feature>
<comment type="caution">
    <text evidence="6">The sequence shown here is derived from an EMBL/GenBank/DDBJ whole genome shotgun (WGS) entry which is preliminary data.</text>
</comment>
<evidence type="ECO:0000256" key="5">
    <source>
        <dbReference type="SAM" id="Phobius"/>
    </source>
</evidence>
<dbReference type="GO" id="GO:0016020">
    <property type="term" value="C:membrane"/>
    <property type="evidence" value="ECO:0007669"/>
    <property type="project" value="UniProtKB-SubCell"/>
</dbReference>
<protein>
    <submittedName>
        <fullName evidence="6">DoxX family protein</fullName>
    </submittedName>
</protein>
<evidence type="ECO:0000256" key="4">
    <source>
        <dbReference type="ARBA" id="ARBA00023136"/>
    </source>
</evidence>
<dbReference type="AlphaFoldDB" id="A0ABD6B0Y0"/>
<dbReference type="Pfam" id="PF07681">
    <property type="entry name" value="DoxX"/>
    <property type="match status" value="1"/>
</dbReference>
<comment type="subcellular location">
    <subcellularLocation>
        <location evidence="1">Membrane</location>
        <topology evidence="1">Multi-pass membrane protein</topology>
    </subcellularLocation>
</comment>
<evidence type="ECO:0000256" key="2">
    <source>
        <dbReference type="ARBA" id="ARBA00022692"/>
    </source>
</evidence>
<evidence type="ECO:0000256" key="1">
    <source>
        <dbReference type="ARBA" id="ARBA00004141"/>
    </source>
</evidence>
<dbReference type="InterPro" id="IPR032808">
    <property type="entry name" value="DoxX"/>
</dbReference>
<organism evidence="6 7">
    <name type="scientific">Halomarina rubra</name>
    <dbReference type="NCBI Taxonomy" id="2071873"/>
    <lineage>
        <taxon>Archaea</taxon>
        <taxon>Methanobacteriati</taxon>
        <taxon>Methanobacteriota</taxon>
        <taxon>Stenosarchaea group</taxon>
        <taxon>Halobacteria</taxon>
        <taxon>Halobacteriales</taxon>
        <taxon>Natronomonadaceae</taxon>
        <taxon>Halomarina</taxon>
    </lineage>
</organism>
<reference evidence="6 7" key="1">
    <citation type="journal article" date="2019" name="Int. J. Syst. Evol. Microbiol.">
        <title>The Global Catalogue of Microorganisms (GCM) 10K type strain sequencing project: providing services to taxonomists for standard genome sequencing and annotation.</title>
        <authorList>
            <consortium name="The Broad Institute Genomics Platform"/>
            <consortium name="The Broad Institute Genome Sequencing Center for Infectious Disease"/>
            <person name="Wu L."/>
            <person name="Ma J."/>
        </authorList>
    </citation>
    <scope>NUCLEOTIDE SEQUENCE [LARGE SCALE GENOMIC DNA]</scope>
    <source>
        <strain evidence="6 7">CGMCC 1.12563</strain>
    </source>
</reference>
<dbReference type="EMBL" id="JBHUDC010000008">
    <property type="protein sequence ID" value="MFD1515454.1"/>
    <property type="molecule type" value="Genomic_DNA"/>
</dbReference>
<accession>A0ABD6B0Y0</accession>
<evidence type="ECO:0000313" key="6">
    <source>
        <dbReference type="EMBL" id="MFD1515454.1"/>
    </source>
</evidence>
<keyword evidence="4 5" id="KW-0472">Membrane</keyword>
<feature type="transmembrane region" description="Helical" evidence="5">
    <location>
        <begin position="73"/>
        <end position="99"/>
    </location>
</feature>
<dbReference type="Proteomes" id="UP001597187">
    <property type="component" value="Unassembled WGS sequence"/>
</dbReference>
<dbReference type="RefSeq" id="WP_250875368.1">
    <property type="nucleotide sequence ID" value="NZ_JALXFV010000008.1"/>
</dbReference>
<evidence type="ECO:0000313" key="7">
    <source>
        <dbReference type="Proteomes" id="UP001597187"/>
    </source>
</evidence>
<keyword evidence="3 5" id="KW-1133">Transmembrane helix</keyword>
<keyword evidence="2 5" id="KW-0812">Transmembrane</keyword>
<keyword evidence="7" id="KW-1185">Reference proteome</keyword>
<sequence>MQPEVSSTAVLLQATFDSATAEVVFLVARVLFGGVLAFMGLNHFLNGDQMAGYADAKGVPAAEVMVPLSGGMLLLGGLSVVTGAFPVLGAGALAVFLLVSTPTMHDFWAAPEEQQQTEMTQFLKNVALVGGALAFLALGGGAWPFAVEMTAL</sequence>
<feature type="transmembrane region" description="Helical" evidence="5">
    <location>
        <begin position="126"/>
        <end position="146"/>
    </location>
</feature>
<proteinExistence type="predicted"/>
<gene>
    <name evidence="6" type="ORF">ACFSBT_19410</name>
</gene>